<dbReference type="PROSITE" id="PS00031">
    <property type="entry name" value="NUCLEAR_REC_DBD_1"/>
    <property type="match status" value="1"/>
</dbReference>
<dbReference type="STRING" id="9402.L5L5Y5"/>
<dbReference type="InParanoid" id="L5L5Y5"/>
<keyword evidence="3 10" id="KW-0863">Zinc-finger</keyword>
<dbReference type="CDD" id="cd06948">
    <property type="entry name" value="NR_LBD_COUP-TF"/>
    <property type="match status" value="1"/>
</dbReference>
<organism evidence="14 15">
    <name type="scientific">Pteropus alecto</name>
    <name type="common">Black flying fox</name>
    <dbReference type="NCBI Taxonomy" id="9402"/>
    <lineage>
        <taxon>Eukaryota</taxon>
        <taxon>Metazoa</taxon>
        <taxon>Chordata</taxon>
        <taxon>Craniata</taxon>
        <taxon>Vertebrata</taxon>
        <taxon>Euteleostomi</taxon>
        <taxon>Mammalia</taxon>
        <taxon>Eutheria</taxon>
        <taxon>Laurasiatheria</taxon>
        <taxon>Chiroptera</taxon>
        <taxon>Yinpterochiroptera</taxon>
        <taxon>Pteropodoidea</taxon>
        <taxon>Pteropodidae</taxon>
        <taxon>Pteropodinae</taxon>
        <taxon>Pteropus</taxon>
    </lineage>
</organism>
<dbReference type="GO" id="GO:0003700">
    <property type="term" value="F:DNA-binding transcription factor activity"/>
    <property type="evidence" value="ECO:0007669"/>
    <property type="project" value="InterPro"/>
</dbReference>
<dbReference type="FunFam" id="1.10.565.10:FF:000020">
    <property type="entry name" value="Nuclear receptor subfamily 2 group F member 6"/>
    <property type="match status" value="1"/>
</dbReference>
<dbReference type="PANTHER" id="PTHR24083">
    <property type="entry name" value="NUCLEAR HORMONE RECEPTOR"/>
    <property type="match status" value="1"/>
</dbReference>
<name>L5L5Y5_PTEAL</name>
<evidence type="ECO:0000256" key="5">
    <source>
        <dbReference type="ARBA" id="ARBA00023015"/>
    </source>
</evidence>
<dbReference type="FunFam" id="3.30.50.10:FF:000006">
    <property type="entry name" value="Nuclear receptor subfamily 5 group A member"/>
    <property type="match status" value="1"/>
</dbReference>
<dbReference type="GO" id="GO:0043565">
    <property type="term" value="F:sequence-specific DNA binding"/>
    <property type="evidence" value="ECO:0007669"/>
    <property type="project" value="InterPro"/>
</dbReference>
<feature type="region of interest" description="Disordered" evidence="11">
    <location>
        <begin position="1"/>
        <end position="51"/>
    </location>
</feature>
<evidence type="ECO:0000256" key="10">
    <source>
        <dbReference type="RuleBase" id="RU004334"/>
    </source>
</evidence>
<evidence type="ECO:0000256" key="7">
    <source>
        <dbReference type="ARBA" id="ARBA00023163"/>
    </source>
</evidence>
<evidence type="ECO:0000256" key="11">
    <source>
        <dbReference type="SAM" id="MobiDB-lite"/>
    </source>
</evidence>
<keyword evidence="8 10" id="KW-0675">Receptor</keyword>
<dbReference type="CDD" id="cd06958">
    <property type="entry name" value="NR_DBD_COUP_TF"/>
    <property type="match status" value="1"/>
</dbReference>
<comment type="similarity">
    <text evidence="10">Belongs to the nuclear hormone receptor family.</text>
</comment>
<feature type="compositionally biased region" description="Basic and acidic residues" evidence="11">
    <location>
        <begin position="192"/>
        <end position="201"/>
    </location>
</feature>
<dbReference type="Proteomes" id="UP000010552">
    <property type="component" value="Unassembled WGS sequence"/>
</dbReference>
<comment type="subcellular location">
    <subcellularLocation>
        <location evidence="1 10">Nucleus</location>
    </subcellularLocation>
</comment>
<reference evidence="15" key="1">
    <citation type="journal article" date="2013" name="Science">
        <title>Comparative analysis of bat genomes provides insight into the evolution of flight and immunity.</title>
        <authorList>
            <person name="Zhang G."/>
            <person name="Cowled C."/>
            <person name="Shi Z."/>
            <person name="Huang Z."/>
            <person name="Bishop-Lilly K.A."/>
            <person name="Fang X."/>
            <person name="Wynne J.W."/>
            <person name="Xiong Z."/>
            <person name="Baker M.L."/>
            <person name="Zhao W."/>
            <person name="Tachedjian M."/>
            <person name="Zhu Y."/>
            <person name="Zhou P."/>
            <person name="Jiang X."/>
            <person name="Ng J."/>
            <person name="Yang L."/>
            <person name="Wu L."/>
            <person name="Xiao J."/>
            <person name="Feng Y."/>
            <person name="Chen Y."/>
            <person name="Sun X."/>
            <person name="Zhang Y."/>
            <person name="Marsh G.A."/>
            <person name="Crameri G."/>
            <person name="Broder C.C."/>
            <person name="Frey K.G."/>
            <person name="Wang L.F."/>
            <person name="Wang J."/>
        </authorList>
    </citation>
    <scope>NUCLEOTIDE SEQUENCE [LARGE SCALE GENOMIC DNA]</scope>
</reference>
<evidence type="ECO:0000256" key="2">
    <source>
        <dbReference type="ARBA" id="ARBA00022723"/>
    </source>
</evidence>
<dbReference type="InterPro" id="IPR001723">
    <property type="entry name" value="Nuclear_hrmn_rcpt"/>
</dbReference>
<dbReference type="PRINTS" id="PR00398">
    <property type="entry name" value="STRDHORMONER"/>
</dbReference>
<evidence type="ECO:0000256" key="9">
    <source>
        <dbReference type="ARBA" id="ARBA00023242"/>
    </source>
</evidence>
<accession>L5L5Y5</accession>
<dbReference type="InterPro" id="IPR013088">
    <property type="entry name" value="Znf_NHR/GATA"/>
</dbReference>
<dbReference type="Gene3D" id="1.10.565.10">
    <property type="entry name" value="Retinoid X Receptor"/>
    <property type="match status" value="1"/>
</dbReference>
<evidence type="ECO:0000256" key="3">
    <source>
        <dbReference type="ARBA" id="ARBA00022771"/>
    </source>
</evidence>
<feature type="compositionally biased region" description="Low complexity" evidence="11">
    <location>
        <begin position="35"/>
        <end position="44"/>
    </location>
</feature>
<feature type="compositionally biased region" description="Gly residues" evidence="11">
    <location>
        <begin position="1"/>
        <end position="17"/>
    </location>
</feature>
<keyword evidence="9 10" id="KW-0539">Nucleus</keyword>
<dbReference type="SUPFAM" id="SSF48508">
    <property type="entry name" value="Nuclear receptor ligand-binding domain"/>
    <property type="match status" value="1"/>
</dbReference>
<keyword evidence="2 10" id="KW-0479">Metal-binding</keyword>
<dbReference type="PROSITE" id="PS51030">
    <property type="entry name" value="NUCLEAR_REC_DBD_2"/>
    <property type="match status" value="1"/>
</dbReference>
<feature type="region of interest" description="Disordered" evidence="11">
    <location>
        <begin position="173"/>
        <end position="205"/>
    </location>
</feature>
<evidence type="ECO:0000313" key="15">
    <source>
        <dbReference type="Proteomes" id="UP000010552"/>
    </source>
</evidence>
<evidence type="ECO:0000256" key="8">
    <source>
        <dbReference type="ARBA" id="ARBA00023170"/>
    </source>
</evidence>
<dbReference type="Pfam" id="PF00104">
    <property type="entry name" value="Hormone_recep"/>
    <property type="match status" value="1"/>
</dbReference>
<dbReference type="GO" id="GO:0008270">
    <property type="term" value="F:zinc ion binding"/>
    <property type="evidence" value="ECO:0007669"/>
    <property type="project" value="UniProtKB-KW"/>
</dbReference>
<sequence>MAMVTGGWGGPGGGGDTNGVDKAGGYPRAAEEDSASPPGAASDAEPGDEERPGLQVDCVVCGDKSSGKHYGVFTCEGCKSFFKRSIRRNLSYTCRSNRDCQIDQHHRNQCQYCRLKKCFRVGMRKEGQASLAAEWSSHSLVGAGPGVREILNSGYPTKVLAGSRVGARQECRMRPAGPRAPGLPTSCVPMEQGRRSREKQRAVQRGRIPHSLPGTVAASSGSPPGSALAAAAAGGDLFPGQPVSELIAQLLRAEPYPAAAGRFGASGGAAGAVLGIDNVCELAARLLFSTVEWARHAPFFPDLPVADQVALLRLSWSELFVLNAAQAALPLHTAPLLAAAGLHAAPMAAERAVAFMDQVRAFQEQVDKLGRLQVDSAEYGCLKAIALFTPDACGLSDPAHVESLQEKAQVALTEYVRAQYPSQPQRFGRLLLRLPALRAVPASLISQLFFMRLVGKTPIETLIRDMLLSGSTFNWPYGSGQ</sequence>
<evidence type="ECO:0000313" key="14">
    <source>
        <dbReference type="EMBL" id="ELK19144.1"/>
    </source>
</evidence>
<dbReference type="Pfam" id="PF00105">
    <property type="entry name" value="zf-C4"/>
    <property type="match status" value="1"/>
</dbReference>
<gene>
    <name evidence="14" type="ORF">PAL_GLEAN10006637</name>
</gene>
<feature type="domain" description="Nuclear receptor" evidence="12">
    <location>
        <begin position="55"/>
        <end position="130"/>
    </location>
</feature>
<dbReference type="InterPro" id="IPR001628">
    <property type="entry name" value="Znf_hrmn_rcpt"/>
</dbReference>
<dbReference type="SUPFAM" id="SSF57716">
    <property type="entry name" value="Glucocorticoid receptor-like (DNA-binding domain)"/>
    <property type="match status" value="1"/>
</dbReference>
<keyword evidence="7 10" id="KW-0804">Transcription</keyword>
<keyword evidence="6 10" id="KW-0238">DNA-binding</keyword>
<dbReference type="InterPro" id="IPR035500">
    <property type="entry name" value="NHR-like_dom_sf"/>
</dbReference>
<dbReference type="FunCoup" id="L5L5Y5">
    <property type="interactions" value="128"/>
</dbReference>
<protein>
    <submittedName>
        <fullName evidence="14">Nuclear receptor subfamily 2 group F member 6</fullName>
    </submittedName>
</protein>
<evidence type="ECO:0000256" key="4">
    <source>
        <dbReference type="ARBA" id="ARBA00022833"/>
    </source>
</evidence>
<keyword evidence="4 10" id="KW-0862">Zinc</keyword>
<dbReference type="Gene3D" id="3.30.50.10">
    <property type="entry name" value="Erythroid Transcription Factor GATA-1, subunit A"/>
    <property type="match status" value="1"/>
</dbReference>
<evidence type="ECO:0000259" key="12">
    <source>
        <dbReference type="PROSITE" id="PS51030"/>
    </source>
</evidence>
<dbReference type="SMART" id="SM00399">
    <property type="entry name" value="ZnF_C4"/>
    <property type="match status" value="1"/>
</dbReference>
<dbReference type="AlphaFoldDB" id="L5L5Y5"/>
<feature type="domain" description="NR LBD" evidence="13">
    <location>
        <begin position="242"/>
        <end position="470"/>
    </location>
</feature>
<dbReference type="PRINTS" id="PR00047">
    <property type="entry name" value="STROIDFINGER"/>
</dbReference>
<dbReference type="SMART" id="SM00430">
    <property type="entry name" value="HOLI"/>
    <property type="match status" value="1"/>
</dbReference>
<dbReference type="InterPro" id="IPR000536">
    <property type="entry name" value="Nucl_hrmn_rcpt_lig-bd"/>
</dbReference>
<evidence type="ECO:0000256" key="6">
    <source>
        <dbReference type="ARBA" id="ARBA00023125"/>
    </source>
</evidence>
<dbReference type="PRINTS" id="PR01282">
    <property type="entry name" value="COUPTNFACTOR"/>
</dbReference>
<evidence type="ECO:0000256" key="1">
    <source>
        <dbReference type="ARBA" id="ARBA00004123"/>
    </source>
</evidence>
<dbReference type="EMBL" id="KB030270">
    <property type="protein sequence ID" value="ELK19144.1"/>
    <property type="molecule type" value="Genomic_DNA"/>
</dbReference>
<evidence type="ECO:0000259" key="13">
    <source>
        <dbReference type="PROSITE" id="PS51843"/>
    </source>
</evidence>
<dbReference type="GO" id="GO:0005634">
    <property type="term" value="C:nucleus"/>
    <property type="evidence" value="ECO:0007669"/>
    <property type="project" value="UniProtKB-SubCell"/>
</dbReference>
<proteinExistence type="inferred from homology"/>
<dbReference type="PROSITE" id="PS51843">
    <property type="entry name" value="NR_LBD"/>
    <property type="match status" value="1"/>
</dbReference>
<keyword evidence="15" id="KW-1185">Reference proteome</keyword>
<keyword evidence="5 10" id="KW-0805">Transcription regulation</keyword>
<dbReference type="InterPro" id="IPR050274">
    <property type="entry name" value="Nuclear_hormone_rcpt_NR2"/>
</dbReference>